<accession>A0A4R1Y5G0</accession>
<dbReference type="PANTHER" id="PTHR40516">
    <property type="entry name" value="ANTITOXIN CHPS-RELATED"/>
    <property type="match status" value="1"/>
</dbReference>
<dbReference type="AlphaFoldDB" id="A0A4R1Y5G0"/>
<dbReference type="InterPro" id="IPR037914">
    <property type="entry name" value="SpoVT-AbrB_sf"/>
</dbReference>
<dbReference type="Proteomes" id="UP000294963">
    <property type="component" value="Unassembled WGS sequence"/>
</dbReference>
<dbReference type="InterPro" id="IPR039052">
    <property type="entry name" value="Antitox_PemI-like"/>
</dbReference>
<evidence type="ECO:0000313" key="3">
    <source>
        <dbReference type="EMBL" id="TCM67343.1"/>
    </source>
</evidence>
<evidence type="ECO:0000256" key="1">
    <source>
        <dbReference type="PROSITE-ProRule" id="PRU01076"/>
    </source>
</evidence>
<dbReference type="OrthoDB" id="9795766at2"/>
<keyword evidence="1" id="KW-0238">DNA-binding</keyword>
<gene>
    <name evidence="3" type="ORF">EC844_109115</name>
</gene>
<dbReference type="Gene3D" id="2.10.260.10">
    <property type="match status" value="1"/>
</dbReference>
<protein>
    <submittedName>
        <fullName evidence="3">Antitoxin ChpS</fullName>
    </submittedName>
</protein>
<proteinExistence type="predicted"/>
<organism evidence="3 4">
    <name type="scientific">Acinetobacter calcoaceticus</name>
    <dbReference type="NCBI Taxonomy" id="471"/>
    <lineage>
        <taxon>Bacteria</taxon>
        <taxon>Pseudomonadati</taxon>
        <taxon>Pseudomonadota</taxon>
        <taxon>Gammaproteobacteria</taxon>
        <taxon>Moraxellales</taxon>
        <taxon>Moraxellaceae</taxon>
        <taxon>Acinetobacter</taxon>
        <taxon>Acinetobacter calcoaceticus/baumannii complex</taxon>
    </lineage>
</organism>
<dbReference type="EMBL" id="SLVJ01000009">
    <property type="protein sequence ID" value="TCM67343.1"/>
    <property type="molecule type" value="Genomic_DNA"/>
</dbReference>
<dbReference type="SMART" id="SM00966">
    <property type="entry name" value="SpoVT_AbrB"/>
    <property type="match status" value="1"/>
</dbReference>
<dbReference type="Pfam" id="PF04014">
    <property type="entry name" value="MazE_antitoxin"/>
    <property type="match status" value="1"/>
</dbReference>
<dbReference type="GO" id="GO:0097351">
    <property type="term" value="F:toxin sequestering activity"/>
    <property type="evidence" value="ECO:0007669"/>
    <property type="project" value="InterPro"/>
</dbReference>
<evidence type="ECO:0000313" key="4">
    <source>
        <dbReference type="Proteomes" id="UP000294963"/>
    </source>
</evidence>
<dbReference type="PROSITE" id="PS51740">
    <property type="entry name" value="SPOVT_ABRB"/>
    <property type="match status" value="1"/>
</dbReference>
<dbReference type="PANTHER" id="PTHR40516:SF1">
    <property type="entry name" value="ANTITOXIN CHPS-RELATED"/>
    <property type="match status" value="1"/>
</dbReference>
<keyword evidence="4" id="KW-1185">Reference proteome</keyword>
<name>A0A4R1Y5G0_ACICA</name>
<reference evidence="3 4" key="1">
    <citation type="submission" date="2019-03" db="EMBL/GenBank/DDBJ databases">
        <title>Genomic analyses of the natural microbiome of Caenorhabditis elegans.</title>
        <authorList>
            <person name="Samuel B."/>
        </authorList>
    </citation>
    <scope>NUCLEOTIDE SEQUENCE [LARGE SCALE GENOMIC DNA]</scope>
    <source>
        <strain evidence="3 4">JUb89</strain>
    </source>
</reference>
<sequence>MIHTSLRKVGGSVMLAVPPSLLKSLGLEAGKEVTLQIENGKLVVEAKKNISYPLEDLLAEHQSMDLEHDAWDGLQAVGREEP</sequence>
<comment type="caution">
    <text evidence="3">The sequence shown here is derived from an EMBL/GenBank/DDBJ whole genome shotgun (WGS) entry which is preliminary data.</text>
</comment>
<dbReference type="SUPFAM" id="SSF89447">
    <property type="entry name" value="AbrB/MazE/MraZ-like"/>
    <property type="match status" value="1"/>
</dbReference>
<dbReference type="GO" id="GO:0003677">
    <property type="term" value="F:DNA binding"/>
    <property type="evidence" value="ECO:0007669"/>
    <property type="project" value="UniProtKB-UniRule"/>
</dbReference>
<evidence type="ECO:0000259" key="2">
    <source>
        <dbReference type="PROSITE" id="PS51740"/>
    </source>
</evidence>
<dbReference type="InterPro" id="IPR007159">
    <property type="entry name" value="SpoVT-AbrB_dom"/>
</dbReference>
<feature type="domain" description="SpoVT-AbrB" evidence="2">
    <location>
        <begin position="4"/>
        <end position="49"/>
    </location>
</feature>